<proteinExistence type="inferred from homology"/>
<dbReference type="SUPFAM" id="SSF56954">
    <property type="entry name" value="Outer membrane efflux proteins (OEP)"/>
    <property type="match status" value="1"/>
</dbReference>
<keyword evidence="3" id="KW-0813">Transport</keyword>
<dbReference type="GO" id="GO:0015562">
    <property type="term" value="F:efflux transmembrane transporter activity"/>
    <property type="evidence" value="ECO:0007669"/>
    <property type="project" value="InterPro"/>
</dbReference>
<dbReference type="Pfam" id="PF02321">
    <property type="entry name" value="OEP"/>
    <property type="match status" value="1"/>
</dbReference>
<comment type="subcellular location">
    <subcellularLocation>
        <location evidence="1">Cell outer membrane</location>
    </subcellularLocation>
</comment>
<keyword evidence="4" id="KW-1134">Transmembrane beta strand</keyword>
<organism evidence="8 9">
    <name type="scientific">Sphingomonas carotinifaciens</name>
    <dbReference type="NCBI Taxonomy" id="1166323"/>
    <lineage>
        <taxon>Bacteria</taxon>
        <taxon>Pseudomonadati</taxon>
        <taxon>Pseudomonadota</taxon>
        <taxon>Alphaproteobacteria</taxon>
        <taxon>Sphingomonadales</taxon>
        <taxon>Sphingomonadaceae</taxon>
        <taxon>Sphingomonas</taxon>
    </lineage>
</organism>
<evidence type="ECO:0000256" key="4">
    <source>
        <dbReference type="ARBA" id="ARBA00022452"/>
    </source>
</evidence>
<evidence type="ECO:0000256" key="3">
    <source>
        <dbReference type="ARBA" id="ARBA00022448"/>
    </source>
</evidence>
<dbReference type="GO" id="GO:0015288">
    <property type="term" value="F:porin activity"/>
    <property type="evidence" value="ECO:0007669"/>
    <property type="project" value="TreeGrafter"/>
</dbReference>
<dbReference type="PANTHER" id="PTHR30026:SF22">
    <property type="entry name" value="OUTER MEMBRANE EFFLUX PROTEIN"/>
    <property type="match status" value="1"/>
</dbReference>
<comment type="caution">
    <text evidence="8">The sequence shown here is derived from an EMBL/GenBank/DDBJ whole genome shotgun (WGS) entry which is preliminary data.</text>
</comment>
<name>A0A6N8M0L7_9SPHN</name>
<dbReference type="OrthoDB" id="9814637at2"/>
<dbReference type="EMBL" id="WSUT01000005">
    <property type="protein sequence ID" value="MWC44892.1"/>
    <property type="molecule type" value="Genomic_DNA"/>
</dbReference>
<protein>
    <submittedName>
        <fullName evidence="8">TolC family protein</fullName>
    </submittedName>
</protein>
<dbReference type="GO" id="GO:1990281">
    <property type="term" value="C:efflux pump complex"/>
    <property type="evidence" value="ECO:0007669"/>
    <property type="project" value="TreeGrafter"/>
</dbReference>
<evidence type="ECO:0000256" key="5">
    <source>
        <dbReference type="ARBA" id="ARBA00022692"/>
    </source>
</evidence>
<evidence type="ECO:0000256" key="7">
    <source>
        <dbReference type="ARBA" id="ARBA00023237"/>
    </source>
</evidence>
<dbReference type="InterPro" id="IPR003423">
    <property type="entry name" value="OMP_efflux"/>
</dbReference>
<evidence type="ECO:0000256" key="2">
    <source>
        <dbReference type="ARBA" id="ARBA00007613"/>
    </source>
</evidence>
<dbReference type="AlphaFoldDB" id="A0A6N8M0L7"/>
<dbReference type="PANTHER" id="PTHR30026">
    <property type="entry name" value="OUTER MEMBRANE PROTEIN TOLC"/>
    <property type="match status" value="1"/>
</dbReference>
<keyword evidence="7" id="KW-0998">Cell outer membrane</keyword>
<sequence length="395" mass="43120">MPAEARTLAEAVRMGLAISPEVKAARASEAAAETDVRIAKSGYLPSVSVSGGPQSFDLDGLGYEVTAAQALHDWGRVRSSVDRAKAQQGRLGEQALVRRDEIALDIAEAYCDILVTERQVANVEAFIAALSGIEAMTAARFEGHFADRSEPERVRLELARAREQLAIEQGTLVDARNRYRLLVGEEAADLAEPRPMAFTEHIAAKDLGELIADSPLYRSAVADTRTAEADLRGAKAQLLPQINAEATTLRRPIGGIARSDTIVGIRFRMSTMQGFSAFLRPQGEAQRVQAAILNQGAVDRQQRREVRTLIDNAAMMAAREQALQTQVGTADAVGQTYLDQFTVGRRDLIDILNTRREQFEAQRQLTNIHIDRLRVQFRAAARLGLIGPLIEGGLS</sequence>
<keyword evidence="5" id="KW-0812">Transmembrane</keyword>
<reference evidence="8 9" key="1">
    <citation type="submission" date="2019-12" db="EMBL/GenBank/DDBJ databases">
        <authorList>
            <person name="Zheng J."/>
        </authorList>
    </citation>
    <scope>NUCLEOTIDE SEQUENCE [LARGE SCALE GENOMIC DNA]</scope>
    <source>
        <strain evidence="8 9">DSM 27347</strain>
    </source>
</reference>
<evidence type="ECO:0000313" key="9">
    <source>
        <dbReference type="Proteomes" id="UP000436801"/>
    </source>
</evidence>
<dbReference type="GO" id="GO:0009279">
    <property type="term" value="C:cell outer membrane"/>
    <property type="evidence" value="ECO:0007669"/>
    <property type="project" value="UniProtKB-SubCell"/>
</dbReference>
<dbReference type="Gene3D" id="1.20.1600.10">
    <property type="entry name" value="Outer membrane efflux proteins (OEP)"/>
    <property type="match status" value="1"/>
</dbReference>
<dbReference type="Proteomes" id="UP000436801">
    <property type="component" value="Unassembled WGS sequence"/>
</dbReference>
<gene>
    <name evidence="8" type="ORF">GQR91_14810</name>
</gene>
<evidence type="ECO:0000256" key="1">
    <source>
        <dbReference type="ARBA" id="ARBA00004442"/>
    </source>
</evidence>
<evidence type="ECO:0000313" key="8">
    <source>
        <dbReference type="EMBL" id="MWC44892.1"/>
    </source>
</evidence>
<dbReference type="InterPro" id="IPR051906">
    <property type="entry name" value="TolC-like"/>
</dbReference>
<keyword evidence="6" id="KW-0472">Membrane</keyword>
<accession>A0A6N8M0L7</accession>
<comment type="similarity">
    <text evidence="2">Belongs to the outer membrane factor (OMF) (TC 1.B.17) family.</text>
</comment>
<evidence type="ECO:0000256" key="6">
    <source>
        <dbReference type="ARBA" id="ARBA00023136"/>
    </source>
</evidence>